<dbReference type="GO" id="GO:0070096">
    <property type="term" value="P:mitochondrial outer membrane translocase complex assembly"/>
    <property type="evidence" value="ECO:0007669"/>
    <property type="project" value="InterPro"/>
</dbReference>
<accession>A0A4T0X730</accession>
<name>A0A4T0X730_9ASCO</name>
<comment type="caution">
    <text evidence="2">The sequence shown here is derived from an EMBL/GenBank/DDBJ whole genome shotgun (WGS) entry which is preliminary data.</text>
</comment>
<dbReference type="InterPro" id="IPR037652">
    <property type="entry name" value="Mim2"/>
</dbReference>
<protein>
    <submittedName>
        <fullName evidence="2">Uncharacterized protein</fullName>
    </submittedName>
</protein>
<keyword evidence="3" id="KW-1185">Reference proteome</keyword>
<organism evidence="2 3">
    <name type="scientific">Pichia inconspicua</name>
    <dbReference type="NCBI Taxonomy" id="52247"/>
    <lineage>
        <taxon>Eukaryota</taxon>
        <taxon>Fungi</taxon>
        <taxon>Dikarya</taxon>
        <taxon>Ascomycota</taxon>
        <taxon>Saccharomycotina</taxon>
        <taxon>Pichiomycetes</taxon>
        <taxon>Pichiales</taxon>
        <taxon>Pichiaceae</taxon>
        <taxon>Pichia</taxon>
    </lineage>
</organism>
<dbReference type="Proteomes" id="UP000307173">
    <property type="component" value="Unassembled WGS sequence"/>
</dbReference>
<feature type="compositionally biased region" description="Low complexity" evidence="1">
    <location>
        <begin position="49"/>
        <end position="63"/>
    </location>
</feature>
<dbReference type="AlphaFoldDB" id="A0A4T0X730"/>
<gene>
    <name evidence="2" type="ORF">CANINC_000718</name>
</gene>
<feature type="region of interest" description="Disordered" evidence="1">
    <location>
        <begin position="25"/>
        <end position="63"/>
    </location>
</feature>
<evidence type="ECO:0000313" key="3">
    <source>
        <dbReference type="Proteomes" id="UP000307173"/>
    </source>
</evidence>
<evidence type="ECO:0000256" key="1">
    <source>
        <dbReference type="SAM" id="MobiDB-lite"/>
    </source>
</evidence>
<dbReference type="GO" id="GO:0005739">
    <property type="term" value="C:mitochondrion"/>
    <property type="evidence" value="ECO:0007669"/>
    <property type="project" value="GOC"/>
</dbReference>
<sequence length="122" mass="13709">MEVNQSVGELVDKFRRAQMNNIDNIDVEVDDVESEEEEGNGSGSGSGNGNIDNSSNNDNSYDSYDYVSDVSDVKDFQSEEWDSIVTQVQLLVLIVAIPLTGKFLGRRFAHKIWSLIGNYYYK</sequence>
<proteinExistence type="predicted"/>
<dbReference type="GO" id="GO:0045040">
    <property type="term" value="P:protein insertion into mitochondrial outer membrane"/>
    <property type="evidence" value="ECO:0007669"/>
    <property type="project" value="InterPro"/>
</dbReference>
<reference evidence="2 3" key="1">
    <citation type="journal article" date="2019" name="Front. Genet.">
        <title>Whole-Genome Sequencing of the Opportunistic Yeast Pathogen Candida inconspicua Uncovers Its Hybrid Origin.</title>
        <authorList>
            <person name="Mixao V."/>
            <person name="Hansen A.P."/>
            <person name="Saus E."/>
            <person name="Boekhout T."/>
            <person name="Lass-Florl C."/>
            <person name="Gabaldon T."/>
        </authorList>
    </citation>
    <scope>NUCLEOTIDE SEQUENCE [LARGE SCALE GENOMIC DNA]</scope>
    <source>
        <strain evidence="2 3">CBS 180</strain>
    </source>
</reference>
<dbReference type="Pfam" id="PF19117">
    <property type="entry name" value="Mim2"/>
    <property type="match status" value="1"/>
</dbReference>
<feature type="compositionally biased region" description="Acidic residues" evidence="1">
    <location>
        <begin position="25"/>
        <end position="39"/>
    </location>
</feature>
<dbReference type="EMBL" id="SELW01000121">
    <property type="protein sequence ID" value="TID30802.1"/>
    <property type="molecule type" value="Genomic_DNA"/>
</dbReference>
<evidence type="ECO:0000313" key="2">
    <source>
        <dbReference type="EMBL" id="TID30802.1"/>
    </source>
</evidence>